<dbReference type="SUPFAM" id="SSF52540">
    <property type="entry name" value="P-loop containing nucleoside triphosphate hydrolases"/>
    <property type="match status" value="1"/>
</dbReference>
<dbReference type="GO" id="GO:0046872">
    <property type="term" value="F:metal ion binding"/>
    <property type="evidence" value="ECO:0007669"/>
    <property type="project" value="UniProtKB-KW"/>
</dbReference>
<evidence type="ECO:0000256" key="10">
    <source>
        <dbReference type="ARBA" id="ARBA00023288"/>
    </source>
</evidence>
<dbReference type="SMART" id="SM00177">
    <property type="entry name" value="ARF"/>
    <property type="match status" value="1"/>
</dbReference>
<dbReference type="Gene3D" id="3.40.50.300">
    <property type="entry name" value="P-loop containing nucleotide triphosphate hydrolases"/>
    <property type="match status" value="1"/>
</dbReference>
<dbReference type="GO" id="GO:0005794">
    <property type="term" value="C:Golgi apparatus"/>
    <property type="evidence" value="ECO:0007669"/>
    <property type="project" value="UniProtKB-SubCell"/>
</dbReference>
<protein>
    <recommendedName>
        <fullName evidence="11">ADP-ribosylation factor 1</fullName>
    </recommendedName>
</protein>
<sequence>MVIYIYICISHNIRLCSSSLCNRNMGQSFTKLFSFMFKKEVKIMMFGLHSAGKTTILYNLKLGKIVTTVPTIGFNVETLEYKNISFSVWDFGAQTMYRLLPIMSHYCQNTQGLIFVVDSTDRDRVDEARDDLHMMLLKEVALKDAVLLVFANKQDLPNAMNAAEITDKLGLHSLGQQKWYVQSASATSGEGLYEGLDWLSNNIDNKVDHFIDYPSHNQGRT</sequence>
<keyword evidence="3" id="KW-0813">Transport</keyword>
<evidence type="ECO:0000313" key="16">
    <source>
        <dbReference type="Proteomes" id="UP000215914"/>
    </source>
</evidence>
<dbReference type="EMBL" id="CM007900">
    <property type="protein sequence ID" value="OTG07523.1"/>
    <property type="molecule type" value="Genomic_DNA"/>
</dbReference>
<dbReference type="GO" id="GO:0016004">
    <property type="term" value="F:phospholipase activator activity"/>
    <property type="evidence" value="ECO:0007669"/>
    <property type="project" value="UniProtKB-ARBA"/>
</dbReference>
<dbReference type="GO" id="GO:0005737">
    <property type="term" value="C:cytoplasm"/>
    <property type="evidence" value="ECO:0000318"/>
    <property type="project" value="GO_Central"/>
</dbReference>
<keyword evidence="16" id="KW-1185">Reference proteome</keyword>
<evidence type="ECO:0000256" key="5">
    <source>
        <dbReference type="ARBA" id="ARBA00022741"/>
    </source>
</evidence>
<dbReference type="InterPro" id="IPR005225">
    <property type="entry name" value="Small_GTP-bd"/>
</dbReference>
<dbReference type="FunFam" id="3.40.50.300:FF:003500">
    <property type="entry name" value="ADP-ribosylation factor 1"/>
    <property type="match status" value="1"/>
</dbReference>
<evidence type="ECO:0000256" key="13">
    <source>
        <dbReference type="PIRSR" id="PIRSR606689-2"/>
    </source>
</evidence>
<dbReference type="PANTHER" id="PTHR11711">
    <property type="entry name" value="ADP RIBOSYLATION FACTOR-RELATED"/>
    <property type="match status" value="1"/>
</dbReference>
<dbReference type="InParanoid" id="A0A251T9T0"/>
<evidence type="ECO:0000256" key="4">
    <source>
        <dbReference type="ARBA" id="ARBA00022707"/>
    </source>
</evidence>
<keyword evidence="10" id="KW-0449">Lipoprotein</keyword>
<dbReference type="PRINTS" id="PR00328">
    <property type="entry name" value="SAR1GTPBP"/>
</dbReference>
<dbReference type="STRING" id="4232.A0A251T9T0"/>
<dbReference type="InterPro" id="IPR027417">
    <property type="entry name" value="P-loop_NTPase"/>
</dbReference>
<comment type="similarity">
    <text evidence="2 14">Belongs to the small GTPase superfamily. Arf family.</text>
</comment>
<dbReference type="PROSITE" id="PS51417">
    <property type="entry name" value="ARF"/>
    <property type="match status" value="1"/>
</dbReference>
<evidence type="ECO:0000256" key="11">
    <source>
        <dbReference type="ARBA" id="ARBA00040200"/>
    </source>
</evidence>
<dbReference type="GO" id="GO:0005525">
    <property type="term" value="F:GTP binding"/>
    <property type="evidence" value="ECO:0000318"/>
    <property type="project" value="GO_Central"/>
</dbReference>
<feature type="binding site" evidence="12">
    <location>
        <begin position="47"/>
        <end position="54"/>
    </location>
    <ligand>
        <name>GTP</name>
        <dbReference type="ChEBI" id="CHEBI:37565"/>
    </ligand>
</feature>
<keyword evidence="13" id="KW-0460">Magnesium</keyword>
<dbReference type="Proteomes" id="UP000215914">
    <property type="component" value="Chromosome 11"/>
</dbReference>
<dbReference type="GO" id="GO:0003924">
    <property type="term" value="F:GTPase activity"/>
    <property type="evidence" value="ECO:0007669"/>
    <property type="project" value="InterPro"/>
</dbReference>
<reference evidence="16" key="1">
    <citation type="journal article" date="2017" name="Nature">
        <title>The sunflower genome provides insights into oil metabolism, flowering and Asterid evolution.</title>
        <authorList>
            <person name="Badouin H."/>
            <person name="Gouzy J."/>
            <person name="Grassa C.J."/>
            <person name="Murat F."/>
            <person name="Staton S.E."/>
            <person name="Cottret L."/>
            <person name="Lelandais-Briere C."/>
            <person name="Owens G.L."/>
            <person name="Carrere S."/>
            <person name="Mayjonade B."/>
            <person name="Legrand L."/>
            <person name="Gill N."/>
            <person name="Kane N.C."/>
            <person name="Bowers J.E."/>
            <person name="Hubner S."/>
            <person name="Bellec A."/>
            <person name="Berard A."/>
            <person name="Berges H."/>
            <person name="Blanchet N."/>
            <person name="Boniface M.C."/>
            <person name="Brunel D."/>
            <person name="Catrice O."/>
            <person name="Chaidir N."/>
            <person name="Claudel C."/>
            <person name="Donnadieu C."/>
            <person name="Faraut T."/>
            <person name="Fievet G."/>
            <person name="Helmstetter N."/>
            <person name="King M."/>
            <person name="Knapp S.J."/>
            <person name="Lai Z."/>
            <person name="Le Paslier M.C."/>
            <person name="Lippi Y."/>
            <person name="Lorenzon L."/>
            <person name="Mandel J.R."/>
            <person name="Marage G."/>
            <person name="Marchand G."/>
            <person name="Marquand E."/>
            <person name="Bret-Mestries E."/>
            <person name="Morien E."/>
            <person name="Nambeesan S."/>
            <person name="Nguyen T."/>
            <person name="Pegot-Espagnet P."/>
            <person name="Pouilly N."/>
            <person name="Raftis F."/>
            <person name="Sallet E."/>
            <person name="Schiex T."/>
            <person name="Thomas J."/>
            <person name="Vandecasteele C."/>
            <person name="Vares D."/>
            <person name="Vear F."/>
            <person name="Vautrin S."/>
            <person name="Crespi M."/>
            <person name="Mangin B."/>
            <person name="Burke J.M."/>
            <person name="Salse J."/>
            <person name="Munos S."/>
            <person name="Vincourt P."/>
            <person name="Rieseberg L.H."/>
            <person name="Langlade N.B."/>
        </authorList>
    </citation>
    <scope>NUCLEOTIDE SEQUENCE [LARGE SCALE GENOMIC DNA]</scope>
    <source>
        <strain evidence="16">cv. SF193</strain>
    </source>
</reference>
<evidence type="ECO:0000256" key="6">
    <source>
        <dbReference type="ARBA" id="ARBA00022892"/>
    </source>
</evidence>
<keyword evidence="6" id="KW-0931">ER-Golgi transport</keyword>
<dbReference type="NCBIfam" id="TIGR00231">
    <property type="entry name" value="small_GTP"/>
    <property type="match status" value="1"/>
</dbReference>
<comment type="subcellular location">
    <subcellularLocation>
        <location evidence="1">Golgi apparatus</location>
    </subcellularLocation>
</comment>
<evidence type="ECO:0000256" key="9">
    <source>
        <dbReference type="ARBA" id="ARBA00023134"/>
    </source>
</evidence>
<proteinExistence type="inferred from homology"/>
<dbReference type="InterPro" id="IPR024156">
    <property type="entry name" value="Small_GTPase_ARF"/>
</dbReference>
<dbReference type="AlphaFoldDB" id="A0A251T9T0"/>
<feature type="binding site" evidence="13">
    <location>
        <position position="54"/>
    </location>
    <ligand>
        <name>Mg(2+)</name>
        <dbReference type="ChEBI" id="CHEBI:18420"/>
    </ligand>
</feature>
<organism evidence="15 16">
    <name type="scientific">Helianthus annuus</name>
    <name type="common">Common sunflower</name>
    <dbReference type="NCBI Taxonomy" id="4232"/>
    <lineage>
        <taxon>Eukaryota</taxon>
        <taxon>Viridiplantae</taxon>
        <taxon>Streptophyta</taxon>
        <taxon>Embryophyta</taxon>
        <taxon>Tracheophyta</taxon>
        <taxon>Spermatophyta</taxon>
        <taxon>Magnoliopsida</taxon>
        <taxon>eudicotyledons</taxon>
        <taxon>Gunneridae</taxon>
        <taxon>Pentapetalae</taxon>
        <taxon>asterids</taxon>
        <taxon>campanulids</taxon>
        <taxon>Asterales</taxon>
        <taxon>Asteraceae</taxon>
        <taxon>Asteroideae</taxon>
        <taxon>Heliantheae alliance</taxon>
        <taxon>Heliantheae</taxon>
        <taxon>Helianthus</taxon>
    </lineage>
</organism>
<evidence type="ECO:0000256" key="14">
    <source>
        <dbReference type="RuleBase" id="RU003925"/>
    </source>
</evidence>
<dbReference type="GO" id="GO:0006886">
    <property type="term" value="P:intracellular protein transport"/>
    <property type="evidence" value="ECO:0000318"/>
    <property type="project" value="GO_Central"/>
</dbReference>
<name>A0A251T9T0_HELAN</name>
<evidence type="ECO:0000256" key="1">
    <source>
        <dbReference type="ARBA" id="ARBA00004555"/>
    </source>
</evidence>
<keyword evidence="5 12" id="KW-0547">Nucleotide-binding</keyword>
<keyword evidence="7" id="KW-0653">Protein transport</keyword>
<gene>
    <name evidence="15" type="ORF">HannXRQ_Chr11g0331411</name>
</gene>
<feature type="binding site" evidence="12">
    <location>
        <begin position="152"/>
        <end position="155"/>
    </location>
    <ligand>
        <name>GTP</name>
        <dbReference type="ChEBI" id="CHEBI:37565"/>
    </ligand>
</feature>
<evidence type="ECO:0000256" key="12">
    <source>
        <dbReference type="PIRSR" id="PIRSR606689-1"/>
    </source>
</evidence>
<evidence type="ECO:0000313" key="15">
    <source>
        <dbReference type="EMBL" id="OTG07523.1"/>
    </source>
</evidence>
<dbReference type="Pfam" id="PF00025">
    <property type="entry name" value="Arf"/>
    <property type="match status" value="1"/>
</dbReference>
<keyword evidence="15" id="KW-0378">Hydrolase</keyword>
<feature type="binding site" evidence="13">
    <location>
        <position position="71"/>
    </location>
    <ligand>
        <name>Mg(2+)</name>
        <dbReference type="ChEBI" id="CHEBI:18420"/>
    </ligand>
</feature>
<dbReference type="GO" id="GO:0016192">
    <property type="term" value="P:vesicle-mediated transport"/>
    <property type="evidence" value="ECO:0000318"/>
    <property type="project" value="GO_Central"/>
</dbReference>
<dbReference type="SMART" id="SM00178">
    <property type="entry name" value="SAR"/>
    <property type="match status" value="1"/>
</dbReference>
<keyword evidence="4" id="KW-0519">Myristate</keyword>
<keyword evidence="13" id="KW-0479">Metal-binding</keyword>
<keyword evidence="9 12" id="KW-0342">GTP-binding</keyword>
<evidence type="ECO:0000256" key="2">
    <source>
        <dbReference type="ARBA" id="ARBA00010290"/>
    </source>
</evidence>
<dbReference type="InterPro" id="IPR006689">
    <property type="entry name" value="Small_GTPase_ARF/SAR"/>
</dbReference>
<evidence type="ECO:0000256" key="3">
    <source>
        <dbReference type="ARBA" id="ARBA00022448"/>
    </source>
</evidence>
<evidence type="ECO:0000256" key="7">
    <source>
        <dbReference type="ARBA" id="ARBA00022927"/>
    </source>
</evidence>
<keyword evidence="8" id="KW-0333">Golgi apparatus</keyword>
<accession>A0A251T9T0</accession>
<evidence type="ECO:0000256" key="8">
    <source>
        <dbReference type="ARBA" id="ARBA00023034"/>
    </source>
</evidence>